<comment type="caution">
    <text evidence="2">The sequence shown here is derived from an EMBL/GenBank/DDBJ whole genome shotgun (WGS) entry which is preliminary data.</text>
</comment>
<feature type="compositionally biased region" description="Basic and acidic residues" evidence="1">
    <location>
        <begin position="7"/>
        <end position="33"/>
    </location>
</feature>
<dbReference type="Proteomes" id="UP001065047">
    <property type="component" value="Unassembled WGS sequence"/>
</dbReference>
<feature type="region of interest" description="Disordered" evidence="1">
    <location>
        <begin position="1"/>
        <end position="35"/>
    </location>
</feature>
<accession>A0ABQ0PYH4</accession>
<reference evidence="2" key="1">
    <citation type="submission" date="2013-04" db="EMBL/GenBank/DDBJ databases">
        <title>The genome sequencing project of 58 acetic acid bacteria.</title>
        <authorList>
            <person name="Okamoto-Kainuma A."/>
            <person name="Ishikawa M."/>
            <person name="Umino S."/>
            <person name="Koizumi Y."/>
            <person name="Shiwa Y."/>
            <person name="Yoshikawa H."/>
            <person name="Matsutani M."/>
            <person name="Matsushita K."/>
        </authorList>
    </citation>
    <scope>NUCLEOTIDE SEQUENCE</scope>
    <source>
        <strain evidence="2">DSM 14337</strain>
    </source>
</reference>
<proteinExistence type="predicted"/>
<dbReference type="GeneID" id="29556818"/>
<protein>
    <recommendedName>
        <fullName evidence="4">Transposase</fullName>
    </recommendedName>
</protein>
<evidence type="ECO:0000256" key="1">
    <source>
        <dbReference type="SAM" id="MobiDB-lite"/>
    </source>
</evidence>
<gene>
    <name evidence="2" type="ORF">AA14337_2902</name>
</gene>
<keyword evidence="3" id="KW-1185">Reference proteome</keyword>
<evidence type="ECO:0000313" key="2">
    <source>
        <dbReference type="EMBL" id="GBQ84743.1"/>
    </source>
</evidence>
<organism evidence="2 3">
    <name type="scientific">Acetobacter malorum DSM 14337</name>
    <dbReference type="NCBI Taxonomy" id="1307910"/>
    <lineage>
        <taxon>Bacteria</taxon>
        <taxon>Pseudomonadati</taxon>
        <taxon>Pseudomonadota</taxon>
        <taxon>Alphaproteobacteria</taxon>
        <taxon>Acetobacterales</taxon>
        <taxon>Acetobacteraceae</taxon>
        <taxon>Acetobacter</taxon>
    </lineage>
</organism>
<dbReference type="RefSeq" id="WP_156476904.1">
    <property type="nucleotide sequence ID" value="NZ_BAPF01000050.1"/>
</dbReference>
<evidence type="ECO:0008006" key="4">
    <source>
        <dbReference type="Google" id="ProtNLM"/>
    </source>
</evidence>
<name>A0ABQ0PYH4_9PROT</name>
<sequence length="107" mass="12203">MLNSCDTMERRTDSDMYQADEYHHGNAGRRAETSNEGTRLALIAREARIYIPEHIREEDLTLALLLDLLKAQSPAVAWAPPVNKASLGEPPTQYDHHTQMLVERLIY</sequence>
<dbReference type="EMBL" id="BAPF01000050">
    <property type="protein sequence ID" value="GBQ84743.1"/>
    <property type="molecule type" value="Genomic_DNA"/>
</dbReference>
<evidence type="ECO:0000313" key="3">
    <source>
        <dbReference type="Proteomes" id="UP001065047"/>
    </source>
</evidence>